<protein>
    <submittedName>
        <fullName evidence="1">Uncharacterized protein</fullName>
    </submittedName>
</protein>
<comment type="caution">
    <text evidence="1">The sequence shown here is derived from an EMBL/GenBank/DDBJ whole genome shotgun (WGS) entry which is preliminary data.</text>
</comment>
<reference evidence="1 2" key="1">
    <citation type="journal article" date="2018" name="Nat. Genet.">
        <title>The Rosa genome provides new insights in the design of modern roses.</title>
        <authorList>
            <person name="Bendahmane M."/>
        </authorList>
    </citation>
    <scope>NUCLEOTIDE SEQUENCE [LARGE SCALE GENOMIC DNA]</scope>
    <source>
        <strain evidence="2">cv. Old Blush</strain>
    </source>
</reference>
<evidence type="ECO:0000313" key="1">
    <source>
        <dbReference type="EMBL" id="PRQ57857.1"/>
    </source>
</evidence>
<dbReference type="AlphaFoldDB" id="A0A2P6SGQ1"/>
<sequence length="67" mass="7666">MMETRKRLKHLSNINASLSVSHHHVNVTTRCIQATLFMGKRSQKSRLLQMGRSVLWPTDRPCDSTSS</sequence>
<dbReference type="EMBL" id="PDCK01000039">
    <property type="protein sequence ID" value="PRQ57857.1"/>
    <property type="molecule type" value="Genomic_DNA"/>
</dbReference>
<keyword evidence="2" id="KW-1185">Reference proteome</keyword>
<proteinExistence type="predicted"/>
<gene>
    <name evidence="1" type="ORF">RchiOBHm_Chr1g0352921</name>
</gene>
<dbReference type="Gramene" id="PRQ57857">
    <property type="protein sequence ID" value="PRQ57857"/>
    <property type="gene ID" value="RchiOBHm_Chr1g0352921"/>
</dbReference>
<accession>A0A2P6SGQ1</accession>
<organism evidence="1 2">
    <name type="scientific">Rosa chinensis</name>
    <name type="common">China rose</name>
    <dbReference type="NCBI Taxonomy" id="74649"/>
    <lineage>
        <taxon>Eukaryota</taxon>
        <taxon>Viridiplantae</taxon>
        <taxon>Streptophyta</taxon>
        <taxon>Embryophyta</taxon>
        <taxon>Tracheophyta</taxon>
        <taxon>Spermatophyta</taxon>
        <taxon>Magnoliopsida</taxon>
        <taxon>eudicotyledons</taxon>
        <taxon>Gunneridae</taxon>
        <taxon>Pentapetalae</taxon>
        <taxon>rosids</taxon>
        <taxon>fabids</taxon>
        <taxon>Rosales</taxon>
        <taxon>Rosaceae</taxon>
        <taxon>Rosoideae</taxon>
        <taxon>Rosoideae incertae sedis</taxon>
        <taxon>Rosa</taxon>
    </lineage>
</organism>
<dbReference type="Proteomes" id="UP000238479">
    <property type="component" value="Chromosome 1"/>
</dbReference>
<name>A0A2P6SGQ1_ROSCH</name>
<evidence type="ECO:0000313" key="2">
    <source>
        <dbReference type="Proteomes" id="UP000238479"/>
    </source>
</evidence>